<feature type="compositionally biased region" description="Basic and acidic residues" evidence="2">
    <location>
        <begin position="1158"/>
        <end position="1169"/>
    </location>
</feature>
<accession>A0A9W7GDB2</accession>
<dbReference type="PROSITE" id="PS50096">
    <property type="entry name" value="IQ"/>
    <property type="match status" value="2"/>
</dbReference>
<dbReference type="Pfam" id="PF05517">
    <property type="entry name" value="p25-alpha"/>
    <property type="match status" value="1"/>
</dbReference>
<dbReference type="InterPro" id="IPR024743">
    <property type="entry name" value="Dynein_HC_stalk"/>
</dbReference>
<comment type="caution">
    <text evidence="4">The sequence shown here is derived from an EMBL/GenBank/DDBJ whole genome shotgun (WGS) entry which is preliminary data.</text>
</comment>
<feature type="region of interest" description="Disordered" evidence="2">
    <location>
        <begin position="206"/>
        <end position="226"/>
    </location>
</feature>
<feature type="region of interest" description="Disordered" evidence="2">
    <location>
        <begin position="569"/>
        <end position="588"/>
    </location>
</feature>
<gene>
    <name evidence="4" type="ORF">TrCOL_g11022</name>
</gene>
<feature type="coiled-coil region" evidence="1">
    <location>
        <begin position="1933"/>
        <end position="1998"/>
    </location>
</feature>
<feature type="compositionally biased region" description="Acidic residues" evidence="2">
    <location>
        <begin position="1215"/>
        <end position="1229"/>
    </location>
</feature>
<dbReference type="Pfam" id="PF12777">
    <property type="entry name" value="MT"/>
    <property type="match status" value="1"/>
</dbReference>
<feature type="compositionally biased region" description="Basic and acidic residues" evidence="2">
    <location>
        <begin position="1200"/>
        <end position="1212"/>
    </location>
</feature>
<evidence type="ECO:0000313" key="5">
    <source>
        <dbReference type="Proteomes" id="UP001165065"/>
    </source>
</evidence>
<name>A0A9W7GDB2_9STRA</name>
<evidence type="ECO:0000259" key="3">
    <source>
        <dbReference type="Pfam" id="PF12777"/>
    </source>
</evidence>
<dbReference type="Proteomes" id="UP001165065">
    <property type="component" value="Unassembled WGS sequence"/>
</dbReference>
<sequence length="2518" mass="286008">MSNMPQVPEDPFLSSSLLSSYTAARATESDDSVSINKLLDEHDDFLNPSVVKEVKDKTFGVITPTAAKKYMTSSMVASEPTRKNIAWSDDPSNPSLYQSRTPKASRPGVTTLFQTPPSLAPGFFTESDRQGLTVSLELDLALKRDVLASITDRESCLNRLRQLSTSDPMVSKAYVRRLLAEVRANGLNVVEGIVAWRRAVMTKDDEIERSNPSTPKALPPLQAKVSPQRPKPHVFFRWRDSNYLVKMLSDLNFISAIPSVSSVLPPTIVPRRNPFLMPQDVDMLNLMRRDDPAVEADRDTERARIAARVILMEEKIDVQQRERDEEKKEREEGVAFNFPLQPSSFTPVLESRFKQPPSLNVRELKVFSKATNPPLALAQVLCCAKILVTEGEVKEMSKKVLRGVMRKPMVIVNGLANFDVEEPVRNDVLEALYPIVNASRFSPEAIRKMSESIGGLTEWIKGFVNDKCNSLGWVDGKPVYSQPVTPAKGLREANNSSSPVHGKKKVSVNENGDSSSDEDERVGRRREGAAAQNVYVEMMNRLREEVQALKKELEGQGLRVKDAQTSLNDWEDQGSVGSSVVDEPSGSSLPMRNQNVHLLQESIRLDGVQTVIKTQYTNNGATVLFTGWDPLNNTVIKGCEMAGLWVDRETGFTPVELEAMPESFRRQKLRGLIDQLSMTSTPHLNPALPDVKALSIHVDRLVVEGVRSFSSIVCDFYVSRTQDNDGLTVVLSEKKAEGEDIPEPMTLQISDSELELLLAHQPGLYLRSQRKWASQKAICDWLITRIQIHDNVDGNETEPSKYLVIDRNVPVPRSVENGSVDGAGNYKLKARQVGNEIILEAVPGEGVADGERPMSRVKIGLAEFQSLGALDSIPKDEGAFPSRPKESFFSPLPGQNSRSVDLGRNPRTPLDGLLSRLSWTTKNGAPSLGLNKVLFQDLRIVSNVSCMLRGSVMNRDIIFQAHMLKLREGIEEEALTEDIEDAYERVGGEMVKLVTEDEMKGLLRQRQPAELQRILIPHNRKELCEVLAGKLKLVKIGGTYRLETELHRERALLTIAVDSTHEDDVIGAIDIDDQMNLAQLRAAVEKEMDEEDLPLSFRFQSQGAPVSRNQENARLAASLLPVAVILSKNGGRRHTKMTPQRRDDEDSEFGFQGGGGGRYDDSDGSESGKSRGTSKSRKNRRKKKRKKMRKAQLAQLRSAKAPDPDGIVHEVQSDLSEDSDLTSDSDEDSLSLSASRSSAGTNKGKKKKRRKTTVMVVEKRRGSFLDKKVVAKEPGSPGKKSKEQLAKEKKEEEKKKPRAPPKIPIPLASLVTATQGSPTLTTQIDMTQMIFKGDIVKIWKCGKEWEEWAISSDPQAPFNETTITLSKPYNHKLKKEIPEEKKIPGVPTGGGRADRKKEGDDDNNQTLPAFARPRASVRVSMLSSMGVATASKPAEKTPEQIELERIPEVGEVLPDLQIWIMSNPHADKRPLWRKQFDDGEVPFEINFKDSDEYETHFGVKMPWSELEKVVTDVHGDMSNVLHQQRLDYFERVTPSKIITQAFGVLCQRHPVGKNIDNVKWAKFARDMKLFPEKNSTQVDLTFAKAVAGKKERKLDLKGFIACCTDIALVRYQSLKESPTAALTKLLMENVVMLEGVNERSWKEAKRLAIVAEARRTCGAIRIASFHRRNVSRVLFLRKRYACIRAQTQLRRMICRKNLKQVNDLAEDSRRFRIRHRSAVRCQKMARMYRWRKFFKKHLDDLIKEELENIRKYREKLNDKRKKRESATVFKRVKIIQGLYALIVMSRIDNRRQSTNFGIKARVYLPSTQEHFKFTIEEDMLREYLEQALEIDSLSVQEILDPSNLEYLTDRFMVRITSERPIVLFSRRNTTERGLLVDKSTQRISGELFVMFVYRSADDIVFRAYDPKTCGQLRAAITNRQLREWLLEDTHRRIRKEEKEYKKKLFEAQKLKNAAATGDVVDMLELQKAKEFILAHKEREEAKERAKQKQEEDEKKMEQGEMVMIEMETVDKEGDEYEDIEQGEVGGEQTEGAIVQVDNLDNPEGGGAKKKEQLSVIEANDPPLMKADNQEACIQWLLERLRLSRNKRTKRTRLILQYEEDEDMKDEAACKLQGIWRQKQARRKIRKKARQQYEKMWDAENYCYVYVNLRTGAMEWTKPLILGSEDLDDPKDEWRLITNSEDGSFYYQNPATGQTAYMSTDEAAKKIQRMVRNFQASDIPAPTINEVVKALRFQRVAEANYAKDPNKLANIVNFALLSHCLNDDFKQARECYNVAIKKSSTNPVLTRAHAMFTLAANDNPKAKVFKKACDMLKAASLSDPDLEKFAVAQQSFFHWGVVSNPKNATALLNYALLHQCVLGDYDKAEKFYLRAMAVAPTDARIIDNFELMEKNRLPGGAYAGRGPSNVVLKRSEVVEERPEWGEWQRMFDRKSPDPTFKHFWYNSIARCTQFKEPNWKELWESRVERSVITAETEEDGWVTYWDEELGVEFYYNRLTMEYQTAEVPVDEYDEAGQPLQLTY</sequence>
<dbReference type="GO" id="GO:0015631">
    <property type="term" value="F:tubulin binding"/>
    <property type="evidence" value="ECO:0007669"/>
    <property type="project" value="InterPro"/>
</dbReference>
<feature type="compositionally biased region" description="Basic residues" evidence="2">
    <location>
        <begin position="1243"/>
        <end position="1252"/>
    </location>
</feature>
<evidence type="ECO:0000256" key="2">
    <source>
        <dbReference type="SAM" id="MobiDB-lite"/>
    </source>
</evidence>
<proteinExistence type="predicted"/>
<dbReference type="SUPFAM" id="SSF48452">
    <property type="entry name" value="TPR-like"/>
    <property type="match status" value="1"/>
</dbReference>
<feature type="coiled-coil region" evidence="1">
    <location>
        <begin position="532"/>
        <end position="559"/>
    </location>
</feature>
<feature type="compositionally biased region" description="Basic and acidic residues" evidence="2">
    <location>
        <begin position="1257"/>
        <end position="1271"/>
    </location>
</feature>
<feature type="compositionally biased region" description="Basic and acidic residues" evidence="2">
    <location>
        <begin position="1280"/>
        <end position="1295"/>
    </location>
</feature>
<feature type="compositionally biased region" description="Basic residues" evidence="2">
    <location>
        <begin position="1172"/>
        <end position="1190"/>
    </location>
</feature>
<feature type="region of interest" description="Disordered" evidence="2">
    <location>
        <begin position="1130"/>
        <end position="1304"/>
    </location>
</feature>
<organism evidence="4 5">
    <name type="scientific">Triparma columacea</name>
    <dbReference type="NCBI Taxonomy" id="722753"/>
    <lineage>
        <taxon>Eukaryota</taxon>
        <taxon>Sar</taxon>
        <taxon>Stramenopiles</taxon>
        <taxon>Ochrophyta</taxon>
        <taxon>Bolidophyceae</taxon>
        <taxon>Parmales</taxon>
        <taxon>Triparmaceae</taxon>
        <taxon>Triparma</taxon>
    </lineage>
</organism>
<keyword evidence="1" id="KW-0175">Coiled coil</keyword>
<feature type="domain" description="Dynein heavy chain coiled coil stalk" evidence="3">
    <location>
        <begin position="312"/>
        <end position="463"/>
    </location>
</feature>
<feature type="region of interest" description="Disordered" evidence="2">
    <location>
        <begin position="82"/>
        <end position="107"/>
    </location>
</feature>
<dbReference type="Gene3D" id="1.20.920.60">
    <property type="match status" value="1"/>
</dbReference>
<dbReference type="InterPro" id="IPR011990">
    <property type="entry name" value="TPR-like_helical_dom_sf"/>
</dbReference>
<feature type="coiled-coil region" evidence="1">
    <location>
        <begin position="1735"/>
        <end position="1762"/>
    </location>
</feature>
<evidence type="ECO:0000313" key="4">
    <source>
        <dbReference type="EMBL" id="GMI40819.1"/>
    </source>
</evidence>
<feature type="compositionally biased region" description="Polar residues" evidence="2">
    <location>
        <begin position="90"/>
        <end position="102"/>
    </location>
</feature>
<feature type="region of interest" description="Disordered" evidence="2">
    <location>
        <begin position="880"/>
        <end position="905"/>
    </location>
</feature>
<dbReference type="GO" id="GO:0046785">
    <property type="term" value="P:microtubule polymerization"/>
    <property type="evidence" value="ECO:0007669"/>
    <property type="project" value="InterPro"/>
</dbReference>
<reference evidence="5" key="1">
    <citation type="journal article" date="2023" name="Commun. Biol.">
        <title>Genome analysis of Parmales, the sister group of diatoms, reveals the evolutionary specialization of diatoms from phago-mixotrophs to photoautotrophs.</title>
        <authorList>
            <person name="Ban H."/>
            <person name="Sato S."/>
            <person name="Yoshikawa S."/>
            <person name="Yamada K."/>
            <person name="Nakamura Y."/>
            <person name="Ichinomiya M."/>
            <person name="Sato N."/>
            <person name="Blanc-Mathieu R."/>
            <person name="Endo H."/>
            <person name="Kuwata A."/>
            <person name="Ogata H."/>
        </authorList>
    </citation>
    <scope>NUCLEOTIDE SEQUENCE [LARGE SCALE GENOMIC DNA]</scope>
</reference>
<evidence type="ECO:0000256" key="1">
    <source>
        <dbReference type="SAM" id="Coils"/>
    </source>
</evidence>
<dbReference type="Gene3D" id="1.10.238.10">
    <property type="entry name" value="EF-hand"/>
    <property type="match status" value="1"/>
</dbReference>
<dbReference type="EMBL" id="BRYA01000137">
    <property type="protein sequence ID" value="GMI40819.1"/>
    <property type="molecule type" value="Genomic_DNA"/>
</dbReference>
<protein>
    <recommendedName>
        <fullName evidence="3">Dynein heavy chain coiled coil stalk domain-containing protein</fullName>
    </recommendedName>
</protein>
<feature type="compositionally biased region" description="Low complexity" evidence="2">
    <location>
        <begin position="1230"/>
        <end position="1242"/>
    </location>
</feature>
<feature type="region of interest" description="Disordered" evidence="2">
    <location>
        <begin position="1379"/>
        <end position="1408"/>
    </location>
</feature>
<dbReference type="Gene3D" id="1.25.40.10">
    <property type="entry name" value="Tetratricopeptide repeat domain"/>
    <property type="match status" value="1"/>
</dbReference>
<dbReference type="OrthoDB" id="1924189at2759"/>
<keyword evidence="5" id="KW-1185">Reference proteome</keyword>
<feature type="region of interest" description="Disordered" evidence="2">
    <location>
        <begin position="484"/>
        <end position="526"/>
    </location>
</feature>
<dbReference type="InterPro" id="IPR008907">
    <property type="entry name" value="TPP/p25"/>
</dbReference>